<dbReference type="Gene3D" id="3.90.1640.10">
    <property type="entry name" value="inorganic pyrophosphatase (n-terminal core)"/>
    <property type="match status" value="1"/>
</dbReference>
<keyword evidence="4" id="KW-1185">Reference proteome</keyword>
<dbReference type="InterPro" id="IPR001667">
    <property type="entry name" value="DDH_dom"/>
</dbReference>
<sequence length="332" mass="35093">MTDNSQFHAASALVQAAHTVSVVGHLRPDADAIGSVAATVAALQQLGKDAVGAIGQLDSMPENLYTIPGASNINFGDSLTESDLIIVVDCGSIERTGAFESIIVNNPDKVLVVDHHATNPGFGAVNLIDVEAESTTTILYDWFDAMSVQITPDIAHGLYAGLLTDTGCFRWGRPVMHDMAKELMEFGLDIRAISSALLDQTSVDDLRLVGQIVSRIELREAGPYTLAVLVADFDTINGRSRAVVEGLIEMVRAVEGADFGAVFKEYERGVYTVSLRSSNLSVASLAVHLGGGGHIPAAGYTARGTEIEALDTLIEATVTLGESLRSSAHVDV</sequence>
<evidence type="ECO:0000259" key="2">
    <source>
        <dbReference type="Pfam" id="PF02272"/>
    </source>
</evidence>
<proteinExistence type="predicted"/>
<protein>
    <submittedName>
        <fullName evidence="3">Exopolyphosphatase</fullName>
    </submittedName>
</protein>
<evidence type="ECO:0000313" key="3">
    <source>
        <dbReference type="EMBL" id="AKF27725.1"/>
    </source>
</evidence>
<dbReference type="SUPFAM" id="SSF64182">
    <property type="entry name" value="DHH phosphoesterases"/>
    <property type="match status" value="1"/>
</dbReference>
<dbReference type="HOGENOM" id="CLU_039720_0_0_11"/>
<evidence type="ECO:0000259" key="1">
    <source>
        <dbReference type="Pfam" id="PF01368"/>
    </source>
</evidence>
<dbReference type="RefSeq" id="WP_003861692.1">
    <property type="nucleotide sequence ID" value="NZ_CP011309.1"/>
</dbReference>
<dbReference type="EMBL" id="CP011309">
    <property type="protein sequence ID" value="AKF27725.1"/>
    <property type="molecule type" value="Genomic_DNA"/>
</dbReference>
<organism evidence="3 4">
    <name type="scientific">[Brevibacterium] flavum</name>
    <dbReference type="NCBI Taxonomy" id="92706"/>
    <lineage>
        <taxon>Bacteria</taxon>
        <taxon>Bacillati</taxon>
        <taxon>Actinomycetota</taxon>
        <taxon>Actinomycetes</taxon>
        <taxon>Mycobacteriales</taxon>
        <taxon>Corynebacteriaceae</taxon>
        <taxon>Corynebacterium</taxon>
    </lineage>
</organism>
<dbReference type="InterPro" id="IPR003156">
    <property type="entry name" value="DHHA1_dom"/>
</dbReference>
<dbReference type="InterPro" id="IPR038763">
    <property type="entry name" value="DHH_sf"/>
</dbReference>
<dbReference type="Pfam" id="PF02272">
    <property type="entry name" value="DHHA1"/>
    <property type="match status" value="1"/>
</dbReference>
<dbReference type="InterPro" id="IPR051319">
    <property type="entry name" value="Oligoribo/pAp-PDE_c-di-AMP_PDE"/>
</dbReference>
<dbReference type="PANTHER" id="PTHR47618">
    <property type="entry name" value="BIFUNCTIONAL OLIGORIBONUCLEASE AND PAP PHOSPHATASE NRNA"/>
    <property type="match status" value="1"/>
</dbReference>
<evidence type="ECO:0000313" key="4">
    <source>
        <dbReference type="Proteomes" id="UP000034037"/>
    </source>
</evidence>
<dbReference type="AlphaFoldDB" id="A0A0F6Z5Y1"/>
<feature type="domain" description="DHHA1" evidence="2">
    <location>
        <begin position="238"/>
        <end position="316"/>
    </location>
</feature>
<dbReference type="Pfam" id="PF01368">
    <property type="entry name" value="DHH"/>
    <property type="match status" value="1"/>
</dbReference>
<gene>
    <name evidence="3" type="ORF">YH66_09275</name>
</gene>
<feature type="domain" description="DDH" evidence="1">
    <location>
        <begin position="20"/>
        <end position="161"/>
    </location>
</feature>
<dbReference type="GO" id="GO:0003676">
    <property type="term" value="F:nucleic acid binding"/>
    <property type="evidence" value="ECO:0007669"/>
    <property type="project" value="InterPro"/>
</dbReference>
<name>A0A0F6Z5Y1_9CORY</name>
<reference evidence="3 4" key="1">
    <citation type="submission" date="2015-04" db="EMBL/GenBank/DDBJ databases">
        <title>Complete Genome Sequence of Brevibacterium flavum ATCC 15168.</title>
        <authorList>
            <person name="Ahn J."/>
            <person name="Park G."/>
            <person name="Jeon W."/>
            <person name="Jang Y."/>
            <person name="Jang M."/>
            <person name="Lee H."/>
            <person name="Lee H."/>
        </authorList>
    </citation>
    <scope>NUCLEOTIDE SEQUENCE [LARGE SCALE GENOMIC DNA]</scope>
    <source>
        <strain evidence="3 4">ATCC 15168</strain>
    </source>
</reference>
<dbReference type="PATRIC" id="fig|92706.3.peg.1932"/>
<accession>A0A0F6Z5Y1</accession>
<dbReference type="PANTHER" id="PTHR47618:SF1">
    <property type="entry name" value="BIFUNCTIONAL OLIGORIBONUCLEASE AND PAP PHOSPHATASE NRNA"/>
    <property type="match status" value="1"/>
</dbReference>
<dbReference type="Proteomes" id="UP000034037">
    <property type="component" value="Chromosome"/>
</dbReference>
<dbReference type="Gene3D" id="3.10.310.30">
    <property type="match status" value="1"/>
</dbReference>